<organism evidence="2">
    <name type="scientific">hydrothermal vent metagenome</name>
    <dbReference type="NCBI Taxonomy" id="652676"/>
    <lineage>
        <taxon>unclassified sequences</taxon>
        <taxon>metagenomes</taxon>
        <taxon>ecological metagenomes</taxon>
    </lineage>
</organism>
<dbReference type="EMBL" id="UOFX01000016">
    <property type="protein sequence ID" value="VAX06720.1"/>
    <property type="molecule type" value="Genomic_DNA"/>
</dbReference>
<dbReference type="InterPro" id="IPR036280">
    <property type="entry name" value="Multihaem_cyt_sf"/>
</dbReference>
<dbReference type="Gene3D" id="1.10.1130.10">
    <property type="entry name" value="Flavocytochrome C3, Chain A"/>
    <property type="match status" value="1"/>
</dbReference>
<accession>A0A3B1B8S7</accession>
<gene>
    <name evidence="2" type="ORF">MNBD_GAMMA26-471</name>
</gene>
<evidence type="ECO:0000256" key="1">
    <source>
        <dbReference type="SAM" id="MobiDB-lite"/>
    </source>
</evidence>
<name>A0A3B1B8S7_9ZZZZ</name>
<reference evidence="2" key="1">
    <citation type="submission" date="2018-06" db="EMBL/GenBank/DDBJ databases">
        <authorList>
            <person name="Zhirakovskaya E."/>
        </authorList>
    </citation>
    <scope>NUCLEOTIDE SEQUENCE</scope>
</reference>
<proteinExistence type="predicted"/>
<protein>
    <recommendedName>
        <fullName evidence="3">Cytochrome c7-like domain-containing protein</fullName>
    </recommendedName>
</protein>
<evidence type="ECO:0008006" key="3">
    <source>
        <dbReference type="Google" id="ProtNLM"/>
    </source>
</evidence>
<sequence>MVFSAVAILTISGGAVFADNTMKKIVIECDESRQGATPVTRRDLEPGWPNVQCSQDSGGVLWWSDPFDGTIPMGDMSVEADYTHEEAVVKPREPYLDRNKLFTICTEACHNDSYQKPPESIKPRPLKMHTDIIPDSMDLQHGRGAIWCMNCHNSDHRSTLVDNFGGEISFNQPQKLCGKCHGPILRDWREGIHGKRIGMWTKGGKKRWWVCTECHDPHDVQQGNRNKGFAQLPPEMAPELPKGMPNKDHDTYQAGH</sequence>
<feature type="region of interest" description="Disordered" evidence="1">
    <location>
        <begin position="222"/>
        <end position="256"/>
    </location>
</feature>
<dbReference type="AlphaFoldDB" id="A0A3B1B8S7"/>
<feature type="compositionally biased region" description="Basic and acidic residues" evidence="1">
    <location>
        <begin position="245"/>
        <end position="256"/>
    </location>
</feature>
<dbReference type="SUPFAM" id="SSF48695">
    <property type="entry name" value="Multiheme cytochromes"/>
    <property type="match status" value="1"/>
</dbReference>
<evidence type="ECO:0000313" key="2">
    <source>
        <dbReference type="EMBL" id="VAX06720.1"/>
    </source>
</evidence>